<reference evidence="3" key="1">
    <citation type="submission" date="2016-03" db="EMBL/GenBank/DDBJ databases">
        <title>Draft genome sequence of Rosellinia necatrix.</title>
        <authorList>
            <person name="Kanematsu S."/>
        </authorList>
    </citation>
    <scope>NUCLEOTIDE SEQUENCE [LARGE SCALE GENOMIC DNA]</scope>
    <source>
        <strain evidence="3">W97</strain>
    </source>
</reference>
<dbReference type="Pfam" id="PF01544">
    <property type="entry name" value="CorA"/>
    <property type="match status" value="1"/>
</dbReference>
<proteinExistence type="predicted"/>
<dbReference type="OrthoDB" id="4778025at2759"/>
<keyword evidence="2" id="KW-1133">Transmembrane helix</keyword>
<dbReference type="Proteomes" id="UP000054516">
    <property type="component" value="Unassembled WGS sequence"/>
</dbReference>
<evidence type="ECO:0000256" key="1">
    <source>
        <dbReference type="SAM" id="MobiDB-lite"/>
    </source>
</evidence>
<dbReference type="InterPro" id="IPR050829">
    <property type="entry name" value="CorA_MIT"/>
</dbReference>
<name>A0A1S8A7T2_ROSNE</name>
<dbReference type="PANTHER" id="PTHR47685:SF1">
    <property type="entry name" value="MAGNESIUM TRANSPORT PROTEIN CORA"/>
    <property type="match status" value="1"/>
</dbReference>
<dbReference type="GO" id="GO:0016301">
    <property type="term" value="F:kinase activity"/>
    <property type="evidence" value="ECO:0007669"/>
    <property type="project" value="UniProtKB-KW"/>
</dbReference>
<protein>
    <submittedName>
        <fullName evidence="3">Putative ankyrin repeat and protein kinase domain-containing protein 1</fullName>
    </submittedName>
</protein>
<feature type="compositionally biased region" description="Low complexity" evidence="1">
    <location>
        <begin position="306"/>
        <end position="316"/>
    </location>
</feature>
<feature type="region of interest" description="Disordered" evidence="1">
    <location>
        <begin position="527"/>
        <end position="554"/>
    </location>
</feature>
<feature type="transmembrane region" description="Helical" evidence="2">
    <location>
        <begin position="470"/>
        <end position="494"/>
    </location>
</feature>
<dbReference type="GO" id="GO:0016020">
    <property type="term" value="C:membrane"/>
    <property type="evidence" value="ECO:0007669"/>
    <property type="project" value="InterPro"/>
</dbReference>
<dbReference type="STRING" id="77044.A0A1S8A7T2"/>
<dbReference type="InterPro" id="IPR002523">
    <property type="entry name" value="MgTranspt_CorA/ZnTranspt_ZntB"/>
</dbReference>
<keyword evidence="3" id="KW-0808">Transferase</keyword>
<dbReference type="AlphaFoldDB" id="A0A1S8A7T2"/>
<sequence length="730" mass="83537">MPIFGFETRDKLSKLSSAIKNPHLLTARDETSLLIRAYLQDEYPLHCRRTLDQFTYHTLDDTEQRDNDQVISKWVKREEGKEAKKREAIEKMVNENTKNAGVYQQQSLTQPLEKGCYPVLMVDQLWLWILEDEKTVITSFPNTWEPTQDYNLVKDIKKLTLAKGDRQVIQNSLDLANLLIRCSIDCLSREGPNKAKIEECFRSSITVIAQKQAHQFSKFKRLVKILNKGRAGEIERANLTNQLFQLTTETRLLEQIKDIQDELKTIHEVFHKQKEALKTFSQQLWSDDPKTRTNNDTDGIGPPKPSIYVSSPSQSSNIGPADSILGIDHPSAARNSDRNRGGLESSVHFADEIDPRQKARIRAYAQENIDLVESNIATIKEMDTYAKHLEAEINGLLSHRQKQANAWEARFAREGAEFTRRQSNIILVFTVVTVFFLPLSLMSSIFAIQIDAYPHDKASGEVNWPLRQVIGLLVGISLGMILLIAFLGFNINLISRFFVKHFGRLHPRIELADTKQSYGPYLGLEDPVSPSQRKGQHYYPAQDTDDSTSDSSESFLPVPVYEQRVKGTLGHPLFRTWLRLRRFMGGKILRPLARMAPAWLRKKGEVGGKNITVSNSVRSSMRRSTAFGDGDDWDMSSQPSHRKRTRLRQRVASSERTIPWDFQWSGYGDDHSMASIDVFEDLSQYSLSRSELESEDGEWTSGKKRPLIWTMRRILRGEKVKNEDVERGLA</sequence>
<dbReference type="GO" id="GO:0046873">
    <property type="term" value="F:metal ion transmembrane transporter activity"/>
    <property type="evidence" value="ECO:0007669"/>
    <property type="project" value="InterPro"/>
</dbReference>
<dbReference type="Gene3D" id="1.20.58.340">
    <property type="entry name" value="Magnesium transport protein CorA, transmembrane region"/>
    <property type="match status" value="1"/>
</dbReference>
<feature type="region of interest" description="Disordered" evidence="1">
    <location>
        <begin position="621"/>
        <end position="649"/>
    </location>
</feature>
<keyword evidence="2" id="KW-0812">Transmembrane</keyword>
<evidence type="ECO:0000313" key="3">
    <source>
        <dbReference type="EMBL" id="GAW25800.1"/>
    </source>
</evidence>
<evidence type="ECO:0000313" key="4">
    <source>
        <dbReference type="Proteomes" id="UP000054516"/>
    </source>
</evidence>
<dbReference type="EMBL" id="DF977458">
    <property type="protein sequence ID" value="GAW25800.1"/>
    <property type="molecule type" value="Genomic_DNA"/>
</dbReference>
<keyword evidence="3" id="KW-0418">Kinase</keyword>
<feature type="compositionally biased region" description="Basic residues" evidence="1">
    <location>
        <begin position="640"/>
        <end position="649"/>
    </location>
</feature>
<keyword evidence="2" id="KW-0472">Membrane</keyword>
<accession>A0A1S8A7T2</accession>
<feature type="region of interest" description="Disordered" evidence="1">
    <location>
        <begin position="281"/>
        <end position="348"/>
    </location>
</feature>
<evidence type="ECO:0000256" key="2">
    <source>
        <dbReference type="SAM" id="Phobius"/>
    </source>
</evidence>
<gene>
    <name evidence="3" type="ORF">SAMD00023353_1301260</name>
</gene>
<keyword evidence="4" id="KW-1185">Reference proteome</keyword>
<dbReference type="PANTHER" id="PTHR47685">
    <property type="entry name" value="MAGNESIUM TRANSPORT PROTEIN CORA"/>
    <property type="match status" value="1"/>
</dbReference>
<organism evidence="3">
    <name type="scientific">Rosellinia necatrix</name>
    <name type="common">White root-rot fungus</name>
    <dbReference type="NCBI Taxonomy" id="77044"/>
    <lineage>
        <taxon>Eukaryota</taxon>
        <taxon>Fungi</taxon>
        <taxon>Dikarya</taxon>
        <taxon>Ascomycota</taxon>
        <taxon>Pezizomycotina</taxon>
        <taxon>Sordariomycetes</taxon>
        <taxon>Xylariomycetidae</taxon>
        <taxon>Xylariales</taxon>
        <taxon>Xylariaceae</taxon>
        <taxon>Rosellinia</taxon>
    </lineage>
</organism>
<feature type="transmembrane region" description="Helical" evidence="2">
    <location>
        <begin position="425"/>
        <end position="450"/>
    </location>
</feature>